<keyword evidence="1" id="KW-0472">Membrane</keyword>
<keyword evidence="1" id="KW-0812">Transmembrane</keyword>
<evidence type="ECO:0000313" key="3">
    <source>
        <dbReference type="Proteomes" id="UP000694501"/>
    </source>
</evidence>
<dbReference type="AlphaFoldDB" id="A0A949JPW2"/>
<protein>
    <submittedName>
        <fullName evidence="2">Uncharacterized protein</fullName>
    </submittedName>
</protein>
<sequence>MPDNFGDYSATNTGPGRQTNNYNQVQPWIQGAALLLVLAGLVLGVVLLPRGSASQRAWYVAILAGCAVLSAMCLWMLLGRGTKTLRSVGAQSLGVVAAMTLSALSYQQLSSHGDVDASVRIDGKPPLTGRDVATVTVIAPETRSHLRLRAELTDHHPAGTCATESTVDVALMVGGTEQKGRSLTLGNAQAGVFDLREVTGQEFRLRAVVEAKKGCELRLGFTETVLHDRSGWLL</sequence>
<evidence type="ECO:0000256" key="1">
    <source>
        <dbReference type="SAM" id="Phobius"/>
    </source>
</evidence>
<dbReference type="EMBL" id="JAELVF020000001">
    <property type="protein sequence ID" value="MBU7598075.1"/>
    <property type="molecule type" value="Genomic_DNA"/>
</dbReference>
<dbReference type="RefSeq" id="WP_211041418.1">
    <property type="nucleotide sequence ID" value="NZ_JAELVF020000001.1"/>
</dbReference>
<keyword evidence="1" id="KW-1133">Transmembrane helix</keyword>
<comment type="caution">
    <text evidence="2">The sequence shown here is derived from an EMBL/GenBank/DDBJ whole genome shotgun (WGS) entry which is preliminary data.</text>
</comment>
<dbReference type="Proteomes" id="UP000694501">
    <property type="component" value="Unassembled WGS sequence"/>
</dbReference>
<evidence type="ECO:0000313" key="2">
    <source>
        <dbReference type="EMBL" id="MBU7598075.1"/>
    </source>
</evidence>
<gene>
    <name evidence="2" type="ORF">JGS22_010735</name>
</gene>
<organism evidence="2 3">
    <name type="scientific">Streptomyces tardus</name>
    <dbReference type="NCBI Taxonomy" id="2780544"/>
    <lineage>
        <taxon>Bacteria</taxon>
        <taxon>Bacillati</taxon>
        <taxon>Actinomycetota</taxon>
        <taxon>Actinomycetes</taxon>
        <taxon>Kitasatosporales</taxon>
        <taxon>Streptomycetaceae</taxon>
        <taxon>Streptomyces</taxon>
    </lineage>
</organism>
<name>A0A949JPW2_9ACTN</name>
<feature type="transmembrane region" description="Helical" evidence="1">
    <location>
        <begin position="28"/>
        <end position="48"/>
    </location>
</feature>
<accession>A0A949JPW2</accession>
<proteinExistence type="predicted"/>
<feature type="transmembrane region" description="Helical" evidence="1">
    <location>
        <begin position="57"/>
        <end position="78"/>
    </location>
</feature>
<keyword evidence="3" id="KW-1185">Reference proteome</keyword>
<reference evidence="2" key="1">
    <citation type="submission" date="2021-06" db="EMBL/GenBank/DDBJ databases">
        <title>Sequencing of actinobacteria type strains.</title>
        <authorList>
            <person name="Nguyen G.-S."/>
            <person name="Wentzel A."/>
        </authorList>
    </citation>
    <scope>NUCLEOTIDE SEQUENCE</scope>
    <source>
        <strain evidence="2">P38-E01</strain>
    </source>
</reference>